<feature type="chain" id="PRO_5034408361" evidence="2">
    <location>
        <begin position="27"/>
        <end position="304"/>
    </location>
</feature>
<dbReference type="NCBIfam" id="TIGR01200">
    <property type="entry name" value="GLPGLI"/>
    <property type="match status" value="1"/>
</dbReference>
<evidence type="ECO:0000256" key="2">
    <source>
        <dbReference type="SAM" id="SignalP"/>
    </source>
</evidence>
<keyword evidence="4" id="KW-1185">Reference proteome</keyword>
<protein>
    <submittedName>
        <fullName evidence="3">GLPGLI family protein</fullName>
    </submittedName>
</protein>
<name>A0A8H2LG37_9FLAO</name>
<sequence length="304" mass="34894">MNNLRSKLFKTTACWLAIFASTVTLAQQDFQGVATYQSKTTIDLDKWGGEKMSPERKKMIMERMKSMFEKTFILTFNRTESTYKEEEKLGAPGSGGGFGGMMGSFTPGIQYKNVKDGEFLQDQEFFGKQFLIKDKLEKLEWKMTGETKQIGQYMCMKATAIKKVDEMDFSNMRRKNRDKEDKEEQDEKVKDSSETASNDAPKDMMDEIEIPEDIEVVVWYTMQIPVNQGPGEFWGLPGLILEASSGRTTVLCSKIVLNPGEKEEIKKPTKGKEVTKQEYTDIVKQKVEEMREMYGGRNRGQRRN</sequence>
<dbReference type="InterPro" id="IPR005901">
    <property type="entry name" value="GLPGLI"/>
</dbReference>
<evidence type="ECO:0000256" key="1">
    <source>
        <dbReference type="SAM" id="MobiDB-lite"/>
    </source>
</evidence>
<accession>A0A8H2LG37</accession>
<dbReference type="Pfam" id="PF09697">
    <property type="entry name" value="Porph_ging"/>
    <property type="match status" value="1"/>
</dbReference>
<reference evidence="3 4" key="1">
    <citation type="submission" date="2019-08" db="EMBL/GenBank/DDBJ databases">
        <title>Genomes of Antarctic Bizionia species.</title>
        <authorList>
            <person name="Bowman J.P."/>
        </authorList>
    </citation>
    <scope>NUCLEOTIDE SEQUENCE [LARGE SCALE GENOMIC DNA]</scope>
    <source>
        <strain evidence="3 4">HFD</strain>
    </source>
</reference>
<dbReference type="EMBL" id="VSKM01000002">
    <property type="protein sequence ID" value="TYB78008.1"/>
    <property type="molecule type" value="Genomic_DNA"/>
</dbReference>
<dbReference type="AlphaFoldDB" id="A0A8H2LG37"/>
<dbReference type="RefSeq" id="WP_148368364.1">
    <property type="nucleotide sequence ID" value="NZ_VSKM01000002.1"/>
</dbReference>
<feature type="compositionally biased region" description="Basic and acidic residues" evidence="1">
    <location>
        <begin position="177"/>
        <end position="193"/>
    </location>
</feature>
<evidence type="ECO:0000313" key="3">
    <source>
        <dbReference type="EMBL" id="TYB78008.1"/>
    </source>
</evidence>
<feature type="signal peptide" evidence="2">
    <location>
        <begin position="1"/>
        <end position="26"/>
    </location>
</feature>
<organism evidence="3 4">
    <name type="scientific">Bizionia saleffrena</name>
    <dbReference type="NCBI Taxonomy" id="291189"/>
    <lineage>
        <taxon>Bacteria</taxon>
        <taxon>Pseudomonadati</taxon>
        <taxon>Bacteroidota</taxon>
        <taxon>Flavobacteriia</taxon>
        <taxon>Flavobacteriales</taxon>
        <taxon>Flavobacteriaceae</taxon>
        <taxon>Bizionia</taxon>
    </lineage>
</organism>
<gene>
    <name evidence="3" type="ORF">ES676_01970</name>
</gene>
<comment type="caution">
    <text evidence="3">The sequence shown here is derived from an EMBL/GenBank/DDBJ whole genome shotgun (WGS) entry which is preliminary data.</text>
</comment>
<feature type="region of interest" description="Disordered" evidence="1">
    <location>
        <begin position="169"/>
        <end position="206"/>
    </location>
</feature>
<proteinExistence type="predicted"/>
<dbReference type="Proteomes" id="UP000323324">
    <property type="component" value="Unassembled WGS sequence"/>
</dbReference>
<evidence type="ECO:0000313" key="4">
    <source>
        <dbReference type="Proteomes" id="UP000323324"/>
    </source>
</evidence>
<keyword evidence="2" id="KW-0732">Signal</keyword>